<sequence>TGNIHNYFNLTKPSEPRVGEKRNIIRTVEIRRGKLIGHLLRDDEFITNIIEGKVDVERGDEDWDGETGFCGTNQTKGWGVD</sequence>
<dbReference type="OrthoDB" id="425681at2759"/>
<evidence type="ECO:0000313" key="3">
    <source>
        <dbReference type="Proteomes" id="UP000838756"/>
    </source>
</evidence>
<gene>
    <name evidence="2" type="primary">jg12032</name>
    <name evidence="2" type="ORF">PAEG_LOCUS879</name>
</gene>
<proteinExistence type="predicted"/>
<protein>
    <submittedName>
        <fullName evidence="2">Jg12032 protein</fullName>
    </submittedName>
</protein>
<organism evidence="2 3">
    <name type="scientific">Pararge aegeria aegeria</name>
    <dbReference type="NCBI Taxonomy" id="348720"/>
    <lineage>
        <taxon>Eukaryota</taxon>
        <taxon>Metazoa</taxon>
        <taxon>Ecdysozoa</taxon>
        <taxon>Arthropoda</taxon>
        <taxon>Hexapoda</taxon>
        <taxon>Insecta</taxon>
        <taxon>Pterygota</taxon>
        <taxon>Neoptera</taxon>
        <taxon>Endopterygota</taxon>
        <taxon>Lepidoptera</taxon>
        <taxon>Glossata</taxon>
        <taxon>Ditrysia</taxon>
        <taxon>Papilionoidea</taxon>
        <taxon>Nymphalidae</taxon>
        <taxon>Satyrinae</taxon>
        <taxon>Satyrini</taxon>
        <taxon>Parargina</taxon>
        <taxon>Pararge</taxon>
    </lineage>
</organism>
<feature type="compositionally biased region" description="Polar residues" evidence="1">
    <location>
        <begin position="70"/>
        <end position="81"/>
    </location>
</feature>
<dbReference type="EMBL" id="CAKXAJ010002855">
    <property type="protein sequence ID" value="CAH2208263.1"/>
    <property type="molecule type" value="Genomic_DNA"/>
</dbReference>
<accession>A0A8S4QJ48</accession>
<feature type="region of interest" description="Disordered" evidence="1">
    <location>
        <begin position="61"/>
        <end position="81"/>
    </location>
</feature>
<reference evidence="2" key="1">
    <citation type="submission" date="2022-03" db="EMBL/GenBank/DDBJ databases">
        <authorList>
            <person name="Lindestad O."/>
        </authorList>
    </citation>
    <scope>NUCLEOTIDE SEQUENCE</scope>
</reference>
<comment type="caution">
    <text evidence="2">The sequence shown here is derived from an EMBL/GenBank/DDBJ whole genome shotgun (WGS) entry which is preliminary data.</text>
</comment>
<name>A0A8S4QJ48_9NEOP</name>
<feature type="non-terminal residue" evidence="2">
    <location>
        <position position="1"/>
    </location>
</feature>
<evidence type="ECO:0000313" key="2">
    <source>
        <dbReference type="EMBL" id="CAH2208263.1"/>
    </source>
</evidence>
<keyword evidence="3" id="KW-1185">Reference proteome</keyword>
<dbReference type="Proteomes" id="UP000838756">
    <property type="component" value="Unassembled WGS sequence"/>
</dbReference>
<dbReference type="AlphaFoldDB" id="A0A8S4QJ48"/>
<evidence type="ECO:0000256" key="1">
    <source>
        <dbReference type="SAM" id="MobiDB-lite"/>
    </source>
</evidence>